<feature type="domain" description="DUF2089" evidence="2">
    <location>
        <begin position="8"/>
        <end position="39"/>
    </location>
</feature>
<evidence type="ECO:0000313" key="3">
    <source>
        <dbReference type="EMBL" id="HHS62008.1"/>
    </source>
</evidence>
<name>A0A7C6EIZ7_UNCW3</name>
<reference evidence="3" key="1">
    <citation type="journal article" date="2020" name="mSystems">
        <title>Genome- and Community-Level Interaction Insights into Carbon Utilization and Element Cycling Functions of Hydrothermarchaeota in Hydrothermal Sediment.</title>
        <authorList>
            <person name="Zhou Z."/>
            <person name="Liu Y."/>
            <person name="Xu W."/>
            <person name="Pan J."/>
            <person name="Luo Z.H."/>
            <person name="Li M."/>
        </authorList>
    </citation>
    <scope>NUCLEOTIDE SEQUENCE [LARGE SCALE GENOMIC DNA]</scope>
    <source>
        <strain evidence="3">SpSt-783</strain>
    </source>
</reference>
<dbReference type="Pfam" id="PF22747">
    <property type="entry name" value="Zn_ribbon_DUF2089"/>
    <property type="match status" value="1"/>
</dbReference>
<accession>A0A7C6EIZ7</accession>
<dbReference type="InterPro" id="IPR018658">
    <property type="entry name" value="DUF2089"/>
</dbReference>
<protein>
    <submittedName>
        <fullName evidence="3">DUF2089 domain-containing protein</fullName>
    </submittedName>
</protein>
<dbReference type="AlphaFoldDB" id="A0A7C6EIZ7"/>
<evidence type="ECO:0000259" key="2">
    <source>
        <dbReference type="Pfam" id="PF22747"/>
    </source>
</evidence>
<gene>
    <name evidence="3" type="ORF">ENV70_00110</name>
</gene>
<proteinExistence type="predicted"/>
<comment type="caution">
    <text evidence="3">The sequence shown here is derived from an EMBL/GenBank/DDBJ whole genome shotgun (WGS) entry which is preliminary data.</text>
</comment>
<dbReference type="Pfam" id="PF09862">
    <property type="entry name" value="DUF2089"/>
    <property type="match status" value="1"/>
</dbReference>
<dbReference type="InterPro" id="IPR053957">
    <property type="entry name" value="DUF2089_Zn_ribbon"/>
</dbReference>
<dbReference type="EMBL" id="DTHJ01000004">
    <property type="protein sequence ID" value="HHS62008.1"/>
    <property type="molecule type" value="Genomic_DNA"/>
</dbReference>
<feature type="domain" description="DUF2089" evidence="1">
    <location>
        <begin position="41"/>
        <end position="86"/>
    </location>
</feature>
<evidence type="ECO:0000259" key="1">
    <source>
        <dbReference type="Pfam" id="PF09862"/>
    </source>
</evidence>
<organism evidence="3">
    <name type="scientific">candidate division WOR-3 bacterium</name>
    <dbReference type="NCBI Taxonomy" id="2052148"/>
    <lineage>
        <taxon>Bacteria</taxon>
        <taxon>Bacteria division WOR-3</taxon>
    </lineage>
</organism>
<sequence length="122" mass="13760">MIKKIKNCPLCGGEMVISELRCKNCDLRVKKDFIPCEFCQLPEEDYEFLKIFLKTEGKITDIEKILGVSYPTIKSKIEHLLNSLNLKPYEDSIDPIDGIAEGKLTVDEAIAILKSRKKGGAK</sequence>